<evidence type="ECO:0000313" key="10">
    <source>
        <dbReference type="EMBL" id="CAE7191578.1"/>
    </source>
</evidence>
<keyword evidence="3" id="KW-0808">Transferase</keyword>
<dbReference type="Pfam" id="PF02696">
    <property type="entry name" value="SelO"/>
    <property type="match status" value="1"/>
</dbReference>
<reference evidence="10" key="1">
    <citation type="submission" date="2021-02" db="EMBL/GenBank/DDBJ databases">
        <authorList>
            <person name="Dougan E. K."/>
            <person name="Rhodes N."/>
            <person name="Thang M."/>
            <person name="Chan C."/>
        </authorList>
    </citation>
    <scope>NUCLEOTIDE SEQUENCE</scope>
</reference>
<evidence type="ECO:0000256" key="2">
    <source>
        <dbReference type="ARBA" id="ARBA00009747"/>
    </source>
</evidence>
<evidence type="ECO:0000256" key="3">
    <source>
        <dbReference type="ARBA" id="ARBA00022679"/>
    </source>
</evidence>
<comment type="cofactor">
    <cofactor evidence="1">
        <name>Mg(2+)</name>
        <dbReference type="ChEBI" id="CHEBI:18420"/>
    </cofactor>
</comment>
<evidence type="ECO:0000256" key="4">
    <source>
        <dbReference type="ARBA" id="ARBA00022695"/>
    </source>
</evidence>
<keyword evidence="4" id="KW-0548">Nucleotidyltransferase</keyword>
<evidence type="ECO:0000256" key="5">
    <source>
        <dbReference type="ARBA" id="ARBA00022723"/>
    </source>
</evidence>
<name>A0A812IWU0_9DINO</name>
<dbReference type="AlphaFoldDB" id="A0A812IWU0"/>
<evidence type="ECO:0000313" key="11">
    <source>
        <dbReference type="Proteomes" id="UP000604046"/>
    </source>
</evidence>
<dbReference type="GO" id="GO:0070733">
    <property type="term" value="F:AMPylase activity"/>
    <property type="evidence" value="ECO:0007669"/>
    <property type="project" value="TreeGrafter"/>
</dbReference>
<dbReference type="PANTHER" id="PTHR32057:SF14">
    <property type="entry name" value="PROTEIN ADENYLYLTRANSFERASE SELO, MITOCHONDRIAL"/>
    <property type="match status" value="1"/>
</dbReference>
<keyword evidence="5" id="KW-0479">Metal-binding</keyword>
<dbReference type="GO" id="GO:0046872">
    <property type="term" value="F:metal ion binding"/>
    <property type="evidence" value="ECO:0007669"/>
    <property type="project" value="UniProtKB-KW"/>
</dbReference>
<protein>
    <recommendedName>
        <fullName evidence="9">Selenoprotein O</fullName>
    </recommendedName>
</protein>
<dbReference type="GO" id="GO:0005739">
    <property type="term" value="C:mitochondrion"/>
    <property type="evidence" value="ECO:0007669"/>
    <property type="project" value="TreeGrafter"/>
</dbReference>
<comment type="caution">
    <text evidence="10">The sequence shown here is derived from an EMBL/GenBank/DDBJ whole genome shotgun (WGS) entry which is preliminary data.</text>
</comment>
<keyword evidence="11" id="KW-1185">Reference proteome</keyword>
<accession>A0A812IWU0</accession>
<proteinExistence type="inferred from homology"/>
<keyword evidence="8" id="KW-0460">Magnesium</keyword>
<dbReference type="Proteomes" id="UP000604046">
    <property type="component" value="Unassembled WGS sequence"/>
</dbReference>
<dbReference type="EMBL" id="CAJNDS010000315">
    <property type="protein sequence ID" value="CAE7191578.1"/>
    <property type="molecule type" value="Genomic_DNA"/>
</dbReference>
<keyword evidence="7" id="KW-0067">ATP-binding</keyword>
<dbReference type="GO" id="GO:0005524">
    <property type="term" value="F:ATP binding"/>
    <property type="evidence" value="ECO:0007669"/>
    <property type="project" value="UniProtKB-KW"/>
</dbReference>
<dbReference type="InterPro" id="IPR003846">
    <property type="entry name" value="SelO"/>
</dbReference>
<sequence length="621" mass="70985">MLLGEWQCRPHAQPSQPSRPRAHGEAQSRQCRLDFLMGATVCGLCGSGCARRLWHAQGRCRGSRVNRVRRQILPAGLSELQQNADHSWIRELTPDPQQQLHEPNHEKRLVSAGHYVQVKPTPLLNPCLVAYSSDMAGDLGLSEADCQSDDFLQYMSGFADTMPEMRSWCTPYTLSVAGNEISTGNMYGDGRAISVGEVVVDGNRWELQLKGAGCTPFCRGADGRAVIRSSLREFLASEAMHHLNVPTTRGLCLIMSRSESALREWLGERVYEPCAITCRVSRSFLRVGHLELFGRRARDAWDGPARRELEQIVRHLIAREYPECFEGDEDLYQLQAPLRRMLLPMARRMAQLPAEWWRVGFCQGNFQSDNCLLGGRTMDYGPFGFMECYNPRWCSWTDGIDKFSFRNQPKAAYQNFTSAVRSIECLLDADGRQEAQRVLRAFPSLMAEAFAEVRMQKLGFSFWDDNGARLCDDLLVLMEQSGADWTLTWRCLATIAQDWDELMESGSLLTPLQRCFYQALSPDLERAWSQWLWEWLTRLREEGDDPDEVASRMRQVSPKYVPRNWMLMEAYEAAESGSFQLAQELLNLFSSPYDEHPEFESRYFRLAPPEVRTRPGVYVMS</sequence>
<keyword evidence="6" id="KW-0547">Nucleotide-binding</keyword>
<evidence type="ECO:0000256" key="8">
    <source>
        <dbReference type="ARBA" id="ARBA00022842"/>
    </source>
</evidence>
<dbReference type="PANTHER" id="PTHR32057">
    <property type="entry name" value="PROTEIN ADENYLYLTRANSFERASE SELO, MITOCHONDRIAL"/>
    <property type="match status" value="1"/>
</dbReference>
<comment type="similarity">
    <text evidence="2">Belongs to the SELO family.</text>
</comment>
<gene>
    <name evidence="10" type="primary">selO</name>
    <name evidence="10" type="ORF">SNAT2548_LOCUS5054</name>
</gene>
<evidence type="ECO:0000256" key="9">
    <source>
        <dbReference type="ARBA" id="ARBA00031547"/>
    </source>
</evidence>
<evidence type="ECO:0000256" key="6">
    <source>
        <dbReference type="ARBA" id="ARBA00022741"/>
    </source>
</evidence>
<evidence type="ECO:0000256" key="7">
    <source>
        <dbReference type="ARBA" id="ARBA00022840"/>
    </source>
</evidence>
<evidence type="ECO:0000256" key="1">
    <source>
        <dbReference type="ARBA" id="ARBA00001946"/>
    </source>
</evidence>
<dbReference type="OrthoDB" id="10254721at2759"/>
<organism evidence="10 11">
    <name type="scientific">Symbiodinium natans</name>
    <dbReference type="NCBI Taxonomy" id="878477"/>
    <lineage>
        <taxon>Eukaryota</taxon>
        <taxon>Sar</taxon>
        <taxon>Alveolata</taxon>
        <taxon>Dinophyceae</taxon>
        <taxon>Suessiales</taxon>
        <taxon>Symbiodiniaceae</taxon>
        <taxon>Symbiodinium</taxon>
    </lineage>
</organism>